<keyword evidence="3" id="KW-1185">Reference proteome</keyword>
<name>A0AAV0J9G7_9ROSI</name>
<feature type="non-terminal residue" evidence="2">
    <location>
        <position position="1"/>
    </location>
</feature>
<evidence type="ECO:0000313" key="3">
    <source>
        <dbReference type="Proteomes" id="UP001154282"/>
    </source>
</evidence>
<protein>
    <submittedName>
        <fullName evidence="2">Uncharacterized protein</fullName>
    </submittedName>
</protein>
<proteinExistence type="predicted"/>
<evidence type="ECO:0000256" key="1">
    <source>
        <dbReference type="SAM" id="MobiDB-lite"/>
    </source>
</evidence>
<gene>
    <name evidence="2" type="ORF">LITE_LOCUS13201</name>
</gene>
<feature type="compositionally biased region" description="Basic and acidic residues" evidence="1">
    <location>
        <begin position="58"/>
        <end position="86"/>
    </location>
</feature>
<comment type="caution">
    <text evidence="2">The sequence shown here is derived from an EMBL/GenBank/DDBJ whole genome shotgun (WGS) entry which is preliminary data.</text>
</comment>
<feature type="compositionally biased region" description="Pro residues" evidence="1">
    <location>
        <begin position="32"/>
        <end position="46"/>
    </location>
</feature>
<organism evidence="2 3">
    <name type="scientific">Linum tenue</name>
    <dbReference type="NCBI Taxonomy" id="586396"/>
    <lineage>
        <taxon>Eukaryota</taxon>
        <taxon>Viridiplantae</taxon>
        <taxon>Streptophyta</taxon>
        <taxon>Embryophyta</taxon>
        <taxon>Tracheophyta</taxon>
        <taxon>Spermatophyta</taxon>
        <taxon>Magnoliopsida</taxon>
        <taxon>eudicotyledons</taxon>
        <taxon>Gunneridae</taxon>
        <taxon>Pentapetalae</taxon>
        <taxon>rosids</taxon>
        <taxon>fabids</taxon>
        <taxon>Malpighiales</taxon>
        <taxon>Linaceae</taxon>
        <taxon>Linum</taxon>
    </lineage>
</organism>
<feature type="region of interest" description="Disordered" evidence="1">
    <location>
        <begin position="23"/>
        <end position="86"/>
    </location>
</feature>
<feature type="non-terminal residue" evidence="2">
    <location>
        <position position="86"/>
    </location>
</feature>
<dbReference type="Proteomes" id="UP001154282">
    <property type="component" value="Unassembled WGS sequence"/>
</dbReference>
<sequence length="86" mass="9881">RITPPVPPPQFPSQPTFQISLLPHSSTESLPSVPPPQFPNRQPPPTFTLTTNLPHRILKSDFRKDSRDRKDEQESRHQPPDLSHCR</sequence>
<dbReference type="AlphaFoldDB" id="A0AAV0J9G7"/>
<reference evidence="2" key="1">
    <citation type="submission" date="2022-08" db="EMBL/GenBank/DDBJ databases">
        <authorList>
            <person name="Gutierrez-Valencia J."/>
        </authorList>
    </citation>
    <scope>NUCLEOTIDE SEQUENCE</scope>
</reference>
<accession>A0AAV0J9G7</accession>
<dbReference type="EMBL" id="CAMGYJ010000004">
    <property type="protein sequence ID" value="CAI0406426.1"/>
    <property type="molecule type" value="Genomic_DNA"/>
</dbReference>
<evidence type="ECO:0000313" key="2">
    <source>
        <dbReference type="EMBL" id="CAI0406426.1"/>
    </source>
</evidence>